<dbReference type="Proteomes" id="UP000076837">
    <property type="component" value="Unassembled WGS sequence"/>
</dbReference>
<evidence type="ECO:0000256" key="4">
    <source>
        <dbReference type="ARBA" id="ARBA00023139"/>
    </source>
</evidence>
<dbReference type="AlphaFoldDB" id="A0A163L6M0"/>
<keyword evidence="1" id="KW-1003">Cell membrane</keyword>
<feature type="region of interest" description="Disordered" evidence="6">
    <location>
        <begin position="29"/>
        <end position="80"/>
    </location>
</feature>
<evidence type="ECO:0008006" key="10">
    <source>
        <dbReference type="Google" id="ProtNLM"/>
    </source>
</evidence>
<evidence type="ECO:0000256" key="5">
    <source>
        <dbReference type="ARBA" id="ARBA00023288"/>
    </source>
</evidence>
<accession>A0A163L6M0</accession>
<feature type="signal peptide" evidence="7">
    <location>
        <begin position="1"/>
        <end position="21"/>
    </location>
</feature>
<keyword evidence="2 7" id="KW-0732">Signal</keyword>
<evidence type="ECO:0000256" key="1">
    <source>
        <dbReference type="ARBA" id="ARBA00022475"/>
    </source>
</evidence>
<evidence type="ECO:0000256" key="3">
    <source>
        <dbReference type="ARBA" id="ARBA00023136"/>
    </source>
</evidence>
<dbReference type="Pfam" id="PF14041">
    <property type="entry name" value="Lipoprotein_21"/>
    <property type="match status" value="1"/>
</dbReference>
<dbReference type="PROSITE" id="PS51257">
    <property type="entry name" value="PROKAR_LIPOPROTEIN"/>
    <property type="match status" value="1"/>
</dbReference>
<keyword evidence="3" id="KW-0472">Membrane</keyword>
<comment type="caution">
    <text evidence="8">The sequence shown here is derived from an EMBL/GenBank/DDBJ whole genome shotgun (WGS) entry which is preliminary data.</text>
</comment>
<keyword evidence="9" id="KW-1185">Reference proteome</keyword>
<organism evidence="8 9">
    <name type="scientific">Didymella rabiei</name>
    <name type="common">Chickpea ascochyta blight fungus</name>
    <name type="synonym">Mycosphaerella rabiei</name>
    <dbReference type="NCBI Taxonomy" id="5454"/>
    <lineage>
        <taxon>Eukaryota</taxon>
        <taxon>Fungi</taxon>
        <taxon>Dikarya</taxon>
        <taxon>Ascomycota</taxon>
        <taxon>Pezizomycotina</taxon>
        <taxon>Dothideomycetes</taxon>
        <taxon>Pleosporomycetidae</taxon>
        <taxon>Pleosporales</taxon>
        <taxon>Pleosporineae</taxon>
        <taxon>Didymellaceae</taxon>
        <taxon>Ascochyta</taxon>
    </lineage>
</organism>
<evidence type="ECO:0000256" key="7">
    <source>
        <dbReference type="SAM" id="SignalP"/>
    </source>
</evidence>
<keyword evidence="4" id="KW-0564">Palmitate</keyword>
<protein>
    <recommendedName>
        <fullName evidence="10">LppP/LprE family lipoprotein</fullName>
    </recommendedName>
</protein>
<reference evidence="8 9" key="1">
    <citation type="journal article" date="2016" name="Sci. Rep.">
        <title>Draft genome sequencing and secretome analysis of fungal phytopathogen Ascochyta rabiei provides insight into the necrotrophic effector repertoire.</title>
        <authorList>
            <person name="Verma S."/>
            <person name="Gazara R.K."/>
            <person name="Nizam S."/>
            <person name="Parween S."/>
            <person name="Chattopadhyay D."/>
            <person name="Verma P.K."/>
        </authorList>
    </citation>
    <scope>NUCLEOTIDE SEQUENCE [LARGE SCALE GENOMIC DNA]</scope>
    <source>
        <strain evidence="8 9">ArDII</strain>
    </source>
</reference>
<feature type="chain" id="PRO_5007843914" description="LppP/LprE family lipoprotein" evidence="7">
    <location>
        <begin position="22"/>
        <end position="219"/>
    </location>
</feature>
<evidence type="ECO:0000256" key="6">
    <source>
        <dbReference type="SAM" id="MobiDB-lite"/>
    </source>
</evidence>
<evidence type="ECO:0000256" key="2">
    <source>
        <dbReference type="ARBA" id="ARBA00022729"/>
    </source>
</evidence>
<name>A0A163L6M0_DIDRA</name>
<sequence length="219" mass="22270">MRRKAPISAAVAAAALVTATALTVAGCGSTEGTPEAAASSTAASSTASATSTANETETTVASSPPPQSNTRTNVSTTATTTAIPASGPCLDVGSSLVTDAIGTLGTDINGGNWIPRSASEEQIGNCPDLLWVSVDGDGVGDATYQSHVLFFHDGTYLGTATSEPYSYTHVIDSNKDSVSVQYRWLLDDDAFCCPQGGPNIVNFTWNGSAVVADGQFPPS</sequence>
<keyword evidence="5" id="KW-0449">Lipoprotein</keyword>
<dbReference type="InterPro" id="IPR025971">
    <property type="entry name" value="LppP/LprE"/>
</dbReference>
<dbReference type="EMBL" id="JYNV01000060">
    <property type="protein sequence ID" value="KZM27542.1"/>
    <property type="molecule type" value="Genomic_DNA"/>
</dbReference>
<evidence type="ECO:0000313" key="9">
    <source>
        <dbReference type="Proteomes" id="UP000076837"/>
    </source>
</evidence>
<proteinExistence type="predicted"/>
<gene>
    <name evidence="8" type="ORF">ST47_g1257</name>
</gene>
<evidence type="ECO:0000313" key="8">
    <source>
        <dbReference type="EMBL" id="KZM27542.1"/>
    </source>
</evidence>